<dbReference type="GO" id="GO:0002100">
    <property type="term" value="P:tRNA wobble adenosine to inosine editing"/>
    <property type="evidence" value="ECO:0007669"/>
    <property type="project" value="TreeGrafter"/>
</dbReference>
<evidence type="ECO:0000256" key="3">
    <source>
        <dbReference type="ARBA" id="ARBA00022833"/>
    </source>
</evidence>
<keyword evidence="1" id="KW-0479">Metal-binding</keyword>
<accession>A0A4P9ZP21</accession>
<dbReference type="GO" id="GO:0005634">
    <property type="term" value="C:nucleus"/>
    <property type="evidence" value="ECO:0007669"/>
    <property type="project" value="TreeGrafter"/>
</dbReference>
<keyword evidence="3" id="KW-0862">Zinc</keyword>
<dbReference type="Gene3D" id="3.40.140.10">
    <property type="entry name" value="Cytidine Deaminase, domain 2"/>
    <property type="match status" value="1"/>
</dbReference>
<dbReference type="InterPro" id="IPR016192">
    <property type="entry name" value="APOBEC/CMP_deaminase_Zn-bd"/>
</dbReference>
<dbReference type="PANTHER" id="PTHR11079:SF149">
    <property type="entry name" value="TRNA-SPECIFIC ADENOSINE DEAMINASE 2"/>
    <property type="match status" value="1"/>
</dbReference>
<dbReference type="GO" id="GO:0008270">
    <property type="term" value="F:zinc ion binding"/>
    <property type="evidence" value="ECO:0007669"/>
    <property type="project" value="InterPro"/>
</dbReference>
<dbReference type="GO" id="GO:0005737">
    <property type="term" value="C:cytoplasm"/>
    <property type="evidence" value="ECO:0007669"/>
    <property type="project" value="TreeGrafter"/>
</dbReference>
<name>A0A4P9ZP21_9FUNG</name>
<dbReference type="SUPFAM" id="SSF53927">
    <property type="entry name" value="Cytidine deaminase-like"/>
    <property type="match status" value="1"/>
</dbReference>
<dbReference type="STRING" id="215637.A0A4P9ZP21"/>
<dbReference type="Pfam" id="PF00383">
    <property type="entry name" value="dCMP_cyt_deam_1"/>
    <property type="match status" value="1"/>
</dbReference>
<dbReference type="InterPro" id="IPR002125">
    <property type="entry name" value="CMP_dCMP_dom"/>
</dbReference>
<evidence type="ECO:0000313" key="6">
    <source>
        <dbReference type="Proteomes" id="UP000268162"/>
    </source>
</evidence>
<dbReference type="PROSITE" id="PS51747">
    <property type="entry name" value="CYT_DCMP_DEAMINASES_2"/>
    <property type="match status" value="1"/>
</dbReference>
<reference evidence="6" key="1">
    <citation type="journal article" date="2018" name="Nat. Microbiol.">
        <title>Leveraging single-cell genomics to expand the fungal tree of life.</title>
        <authorList>
            <person name="Ahrendt S.R."/>
            <person name="Quandt C.A."/>
            <person name="Ciobanu D."/>
            <person name="Clum A."/>
            <person name="Salamov A."/>
            <person name="Andreopoulos B."/>
            <person name="Cheng J.F."/>
            <person name="Woyke T."/>
            <person name="Pelin A."/>
            <person name="Henrissat B."/>
            <person name="Reynolds N.K."/>
            <person name="Benny G.L."/>
            <person name="Smith M.E."/>
            <person name="James T.Y."/>
            <person name="Grigoriev I.V."/>
        </authorList>
    </citation>
    <scope>NUCLEOTIDE SEQUENCE [LARGE SCALE GENOMIC DNA]</scope>
    <source>
        <strain evidence="6">RSA 468</strain>
    </source>
</reference>
<dbReference type="Proteomes" id="UP000268162">
    <property type="component" value="Unassembled WGS sequence"/>
</dbReference>
<dbReference type="PROSITE" id="PS00903">
    <property type="entry name" value="CYT_DCMP_DEAMINASES_1"/>
    <property type="match status" value="1"/>
</dbReference>
<sequence length="187" mass="20832">MSNRYTSTETDTFMGAAFAQAEEAYTQGEVPVGCVFVHHKTIIGRGRNYTNQTLNATRHAELVAIDRILDTFASSSTCLPPTYSADVFTETDLFVTVEPCVMCASALRQIGIRTVYFGCRNERFGGCGSVLEVNSSRDYGRFPTYEAIDGIQREKAVLILRKFYLRENDHAPVPKKKANRVLKPVSS</sequence>
<gene>
    <name evidence="5" type="ORF">BJ085DRAFT_13972</name>
</gene>
<evidence type="ECO:0000256" key="2">
    <source>
        <dbReference type="ARBA" id="ARBA00022801"/>
    </source>
</evidence>
<dbReference type="EMBL" id="ML002934">
    <property type="protein sequence ID" value="RKP35194.1"/>
    <property type="molecule type" value="Genomic_DNA"/>
</dbReference>
<proteinExistence type="predicted"/>
<evidence type="ECO:0000313" key="5">
    <source>
        <dbReference type="EMBL" id="RKP35194.1"/>
    </source>
</evidence>
<organism evidence="5 6">
    <name type="scientific">Dimargaris cristalligena</name>
    <dbReference type="NCBI Taxonomy" id="215637"/>
    <lineage>
        <taxon>Eukaryota</taxon>
        <taxon>Fungi</taxon>
        <taxon>Fungi incertae sedis</taxon>
        <taxon>Zoopagomycota</taxon>
        <taxon>Kickxellomycotina</taxon>
        <taxon>Dimargaritomycetes</taxon>
        <taxon>Dimargaritales</taxon>
        <taxon>Dimargaritaceae</taxon>
        <taxon>Dimargaris</taxon>
    </lineage>
</organism>
<dbReference type="InterPro" id="IPR016193">
    <property type="entry name" value="Cytidine_deaminase-like"/>
</dbReference>
<keyword evidence="2" id="KW-0378">Hydrolase</keyword>
<dbReference type="GO" id="GO:0052717">
    <property type="term" value="F:tRNA-specific adenosine-34 deaminase activity"/>
    <property type="evidence" value="ECO:0007669"/>
    <property type="project" value="TreeGrafter"/>
</dbReference>
<evidence type="ECO:0000256" key="1">
    <source>
        <dbReference type="ARBA" id="ARBA00022723"/>
    </source>
</evidence>
<feature type="domain" description="CMP/dCMP-type deaminase" evidence="4">
    <location>
        <begin position="8"/>
        <end position="138"/>
    </location>
</feature>
<dbReference type="CDD" id="cd01285">
    <property type="entry name" value="nucleoside_deaminase"/>
    <property type="match status" value="1"/>
</dbReference>
<evidence type="ECO:0000259" key="4">
    <source>
        <dbReference type="PROSITE" id="PS51747"/>
    </source>
</evidence>
<keyword evidence="6" id="KW-1185">Reference proteome</keyword>
<dbReference type="AlphaFoldDB" id="A0A4P9ZP21"/>
<dbReference type="PANTHER" id="PTHR11079">
    <property type="entry name" value="CYTOSINE DEAMINASE FAMILY MEMBER"/>
    <property type="match status" value="1"/>
</dbReference>
<protein>
    <submittedName>
        <fullName evidence="5">Cytidine deaminase-like protein</fullName>
    </submittedName>
</protein>